<evidence type="ECO:0000256" key="1">
    <source>
        <dbReference type="ARBA" id="ARBA00022741"/>
    </source>
</evidence>
<evidence type="ECO:0000259" key="4">
    <source>
        <dbReference type="PROSITE" id="PS50901"/>
    </source>
</evidence>
<comment type="caution">
    <text evidence="5">The sequence shown here is derived from an EMBL/GenBank/DDBJ whole genome shotgun (WGS) entry which is preliminary data.</text>
</comment>
<dbReference type="EMBL" id="PGTM01000587">
    <property type="protein sequence ID" value="PJF34144.1"/>
    <property type="molecule type" value="Genomic_DNA"/>
</dbReference>
<dbReference type="AlphaFoldDB" id="A0A2M8P9C9"/>
<gene>
    <name evidence="5" type="ORF">CUN49_16850</name>
</gene>
<protein>
    <recommendedName>
        <fullName evidence="4">FtsK domain-containing protein</fullName>
    </recommendedName>
</protein>
<dbReference type="PANTHER" id="PTHR22683:SF1">
    <property type="entry name" value="TYPE VII SECRETION SYSTEM PROTEIN ESSC"/>
    <property type="match status" value="1"/>
</dbReference>
<dbReference type="GO" id="GO:0005524">
    <property type="term" value="F:ATP binding"/>
    <property type="evidence" value="ECO:0007669"/>
    <property type="project" value="UniProtKB-UniRule"/>
</dbReference>
<name>A0A2M8P9C9_9CHLR</name>
<dbReference type="Proteomes" id="UP000229681">
    <property type="component" value="Unassembled WGS sequence"/>
</dbReference>
<keyword evidence="1 3" id="KW-0547">Nucleotide-binding</keyword>
<feature type="binding site" evidence="3">
    <location>
        <begin position="47"/>
        <end position="54"/>
    </location>
    <ligand>
        <name>ATP</name>
        <dbReference type="ChEBI" id="CHEBI:30616"/>
    </ligand>
</feature>
<reference evidence="5 6" key="1">
    <citation type="submission" date="2017-11" db="EMBL/GenBank/DDBJ databases">
        <title>Evolution of Phototrophy in the Chloroflexi Phylum Driven by Horizontal Gene Transfer.</title>
        <authorList>
            <person name="Ward L.M."/>
            <person name="Hemp J."/>
            <person name="Shih P.M."/>
            <person name="Mcglynn S.E."/>
            <person name="Fischer W."/>
        </authorList>
    </citation>
    <scope>NUCLEOTIDE SEQUENCE [LARGE SCALE GENOMIC DNA]</scope>
    <source>
        <strain evidence="5">JP3_13</strain>
    </source>
</reference>
<dbReference type="PANTHER" id="PTHR22683">
    <property type="entry name" value="SPORULATION PROTEIN RELATED"/>
    <property type="match status" value="1"/>
</dbReference>
<feature type="non-terminal residue" evidence="5">
    <location>
        <position position="145"/>
    </location>
</feature>
<dbReference type="GO" id="GO:0003677">
    <property type="term" value="F:DNA binding"/>
    <property type="evidence" value="ECO:0007669"/>
    <property type="project" value="InterPro"/>
</dbReference>
<evidence type="ECO:0000313" key="5">
    <source>
        <dbReference type="EMBL" id="PJF34144.1"/>
    </source>
</evidence>
<dbReference type="InterPro" id="IPR027417">
    <property type="entry name" value="P-loop_NTPase"/>
</dbReference>
<dbReference type="InterPro" id="IPR002543">
    <property type="entry name" value="FtsK_dom"/>
</dbReference>
<evidence type="ECO:0000256" key="3">
    <source>
        <dbReference type="PROSITE-ProRule" id="PRU00289"/>
    </source>
</evidence>
<keyword evidence="2 3" id="KW-0067">ATP-binding</keyword>
<proteinExistence type="predicted"/>
<dbReference type="PROSITE" id="PS50901">
    <property type="entry name" value="FTSK"/>
    <property type="match status" value="1"/>
</dbReference>
<sequence length="145" mass="16291">LDHLPSRHTTPDSPHLEPLRSWLGIEGDLLQPFALHWRDAPHWLVLGAYGSGKSSLVRALLLSAAARYAPHEVALILVDFSRETLRPLRRLPHVLSYITDAASLTGTLKRLEAELRWRHNALIERSAAEDERDSADAQPFTPIIL</sequence>
<evidence type="ECO:0000256" key="2">
    <source>
        <dbReference type="ARBA" id="ARBA00022840"/>
    </source>
</evidence>
<evidence type="ECO:0000313" key="6">
    <source>
        <dbReference type="Proteomes" id="UP000229681"/>
    </source>
</evidence>
<dbReference type="Gene3D" id="3.40.50.300">
    <property type="entry name" value="P-loop containing nucleotide triphosphate hydrolases"/>
    <property type="match status" value="1"/>
</dbReference>
<feature type="non-terminal residue" evidence="5">
    <location>
        <position position="1"/>
    </location>
</feature>
<accession>A0A2M8P9C9</accession>
<dbReference type="InterPro" id="IPR050206">
    <property type="entry name" value="FtsK/SpoIIIE/SftA"/>
</dbReference>
<dbReference type="Pfam" id="PF01580">
    <property type="entry name" value="FtsK_SpoIIIE"/>
    <property type="match status" value="1"/>
</dbReference>
<organism evidence="5 6">
    <name type="scientific">Candidatus Thermofonsia Clade 1 bacterium</name>
    <dbReference type="NCBI Taxonomy" id="2364210"/>
    <lineage>
        <taxon>Bacteria</taxon>
        <taxon>Bacillati</taxon>
        <taxon>Chloroflexota</taxon>
        <taxon>Candidatus Thermofontia</taxon>
        <taxon>Candidatus Thermofonsia Clade 1</taxon>
    </lineage>
</organism>
<feature type="domain" description="FtsK" evidence="4">
    <location>
        <begin position="30"/>
        <end position="145"/>
    </location>
</feature>
<dbReference type="SUPFAM" id="SSF52540">
    <property type="entry name" value="P-loop containing nucleoside triphosphate hydrolases"/>
    <property type="match status" value="1"/>
</dbReference>